<reference evidence="12" key="1">
    <citation type="submission" date="2021-01" db="UniProtKB">
        <authorList>
            <consortium name="EnsemblPlants"/>
        </authorList>
    </citation>
    <scope>IDENTIFICATION</scope>
</reference>
<evidence type="ECO:0000256" key="2">
    <source>
        <dbReference type="ARBA" id="ARBA00009809"/>
    </source>
</evidence>
<evidence type="ECO:0000256" key="6">
    <source>
        <dbReference type="PIRSR" id="PIRSR006336-1"/>
    </source>
</evidence>
<comment type="similarity">
    <text evidence="2 8">Belongs to the glycosyl hydrolase 35 family.</text>
</comment>
<evidence type="ECO:0000256" key="5">
    <source>
        <dbReference type="ARBA" id="ARBA00023295"/>
    </source>
</evidence>
<dbReference type="InterPro" id="IPR048913">
    <property type="entry name" value="BetaGal_gal-bd"/>
</dbReference>
<dbReference type="Gene3D" id="2.60.120.260">
    <property type="entry name" value="Galactose-binding domain-like"/>
    <property type="match status" value="2"/>
</dbReference>
<dbReference type="OMA" id="FWNIHEQ"/>
<dbReference type="GO" id="GO:0004565">
    <property type="term" value="F:beta-galactosidase activity"/>
    <property type="evidence" value="ECO:0007669"/>
    <property type="project" value="UniProtKB-EC"/>
</dbReference>
<keyword evidence="13" id="KW-1185">Reference proteome</keyword>
<evidence type="ECO:0000256" key="3">
    <source>
        <dbReference type="ARBA" id="ARBA00012756"/>
    </source>
</evidence>
<organism evidence="12 13">
    <name type="scientific">Kalanchoe fedtschenkoi</name>
    <name type="common">Lavender scallops</name>
    <name type="synonym">South American air plant</name>
    <dbReference type="NCBI Taxonomy" id="63787"/>
    <lineage>
        <taxon>Eukaryota</taxon>
        <taxon>Viridiplantae</taxon>
        <taxon>Streptophyta</taxon>
        <taxon>Embryophyta</taxon>
        <taxon>Tracheophyta</taxon>
        <taxon>Spermatophyta</taxon>
        <taxon>Magnoliopsida</taxon>
        <taxon>eudicotyledons</taxon>
        <taxon>Gunneridae</taxon>
        <taxon>Pentapetalae</taxon>
        <taxon>Saxifragales</taxon>
        <taxon>Crassulaceae</taxon>
        <taxon>Kalanchoe</taxon>
    </lineage>
</organism>
<dbReference type="EC" id="3.2.1.23" evidence="3 7"/>
<feature type="active site" description="Nucleophile" evidence="6">
    <location>
        <position position="291"/>
    </location>
</feature>
<dbReference type="Pfam" id="PF21467">
    <property type="entry name" value="BetaGal_gal-bd"/>
    <property type="match status" value="1"/>
</dbReference>
<dbReference type="Gene3D" id="3.20.20.80">
    <property type="entry name" value="Glycosidases"/>
    <property type="match status" value="1"/>
</dbReference>
<dbReference type="InterPro" id="IPR019801">
    <property type="entry name" value="Glyco_hydro_35_CS"/>
</dbReference>
<evidence type="ECO:0000256" key="8">
    <source>
        <dbReference type="RuleBase" id="RU003679"/>
    </source>
</evidence>
<dbReference type="FunFam" id="3.20.20.80:FF:000115">
    <property type="entry name" value="Beta-galactosidase"/>
    <property type="match status" value="1"/>
</dbReference>
<keyword evidence="4 7" id="KW-0378">Hydrolase</keyword>
<dbReference type="Pfam" id="PF01301">
    <property type="entry name" value="Glyco_hydro_35"/>
    <property type="match status" value="1"/>
</dbReference>
<evidence type="ECO:0000256" key="1">
    <source>
        <dbReference type="ARBA" id="ARBA00001412"/>
    </source>
</evidence>
<feature type="domain" description="Beta-galactosidase 1-like first all-beta" evidence="10">
    <location>
        <begin position="429"/>
        <end position="547"/>
    </location>
</feature>
<feature type="domain" description="Glycoside hydrolase 35 catalytic" evidence="9">
    <location>
        <begin position="60"/>
        <end position="385"/>
    </location>
</feature>
<accession>A0A7N0TYA5</accession>
<dbReference type="InterPro" id="IPR008979">
    <property type="entry name" value="Galactose-bd-like_sf"/>
</dbReference>
<dbReference type="InterPro" id="IPR048912">
    <property type="entry name" value="BetaGal1-like_ABD1"/>
</dbReference>
<feature type="active site" description="Proton donor" evidence="6">
    <location>
        <position position="208"/>
    </location>
</feature>
<comment type="catalytic activity">
    <reaction evidence="1 7">
        <text>Hydrolysis of terminal non-reducing beta-D-galactose residues in beta-D-galactosides.</text>
        <dbReference type="EC" id="3.2.1.23"/>
    </reaction>
</comment>
<proteinExistence type="inferred from homology"/>
<dbReference type="GO" id="GO:0005975">
    <property type="term" value="P:carbohydrate metabolic process"/>
    <property type="evidence" value="ECO:0007669"/>
    <property type="project" value="InterPro"/>
</dbReference>
<dbReference type="InterPro" id="IPR031330">
    <property type="entry name" value="Gly_Hdrlase_35_cat"/>
</dbReference>
<sequence>MAKELRSRASSFIALLLLVVVFGFFPAAAPIPAFSSWSHSSSTRHGKGNVGKFEIADDMFWKDGKPFRIIGGDLHYFRILPEYWEDRLLRAKALGLNAIQTYVPWNLHEPKPENLNFEGVANIELFLSLCQKLGLLVLLRAGPYICAEWDLGGFPAWLLSMEPAPRLRSSDPAFLNPVQKWWDTLLPKVAPFLYENGGPIVMVQIENEFGTYGDDQAYLHKLVTLTRGHLGKDIILYTIDGGTRDRLEKGTIRGSAVFSAVDFRNGQDPGPIFELQKEFNAPGKSPSLCAEFYTGWLTHWGEMIAKTDGDYVAARVQNVLSRNASIVLYMAHGGTNFGLYNGANTGANESDFQPDITSYDYDAPISESGDVDSVKYQALRRVIQKYNVESIPPVPSNNKKAGYGLVRMQKTAAFFDMISGMDVINSLDPLSMESVGQMFGFLLYESGYASKKNGNVLHIPKVHDRAQAFISCPEASEKPLYGGTIERWSNQAVVLPYSDCDSNVSLWILVENMGRVNHGTYLFDKKGILSSVFIDGIVLNTWKMHLLPLENLHTVHKMNLVKDVKDSPSRRISAGTNENGTTTSPEPAFYSGSFTVRSKHDTYVSFQGWGKGIAFVNKYNIGRYWPSVGPQCNLYVPAPMLRYGENTLVILELEAPSSELVVRSVDTPDFTCGSSNVCRYNSRAPI</sequence>
<dbReference type="PROSITE" id="PS01182">
    <property type="entry name" value="GLYCOSYL_HYDROL_F35"/>
    <property type="match status" value="1"/>
</dbReference>
<dbReference type="SUPFAM" id="SSF49785">
    <property type="entry name" value="Galactose-binding domain-like"/>
    <property type="match status" value="1"/>
</dbReference>
<dbReference type="PRINTS" id="PR00742">
    <property type="entry name" value="GLHYDRLASE35"/>
</dbReference>
<dbReference type="SUPFAM" id="SSF51445">
    <property type="entry name" value="(Trans)glycosidases"/>
    <property type="match status" value="1"/>
</dbReference>
<dbReference type="AlphaFoldDB" id="A0A7N0TYA5"/>
<evidence type="ECO:0000313" key="12">
    <source>
        <dbReference type="EnsemblPlants" id="Kaladp0048s0510.1.v1.1"/>
    </source>
</evidence>
<evidence type="ECO:0000313" key="13">
    <source>
        <dbReference type="Proteomes" id="UP000594263"/>
    </source>
</evidence>
<evidence type="ECO:0000256" key="4">
    <source>
        <dbReference type="ARBA" id="ARBA00022801"/>
    </source>
</evidence>
<dbReference type="Gramene" id="Kaladp0048s0510.1.v1.1">
    <property type="protein sequence ID" value="Kaladp0048s0510.1.v1.1"/>
    <property type="gene ID" value="Kaladp0048s0510.v1.1"/>
</dbReference>
<dbReference type="Pfam" id="PF21317">
    <property type="entry name" value="BetaGal_ABD_1"/>
    <property type="match status" value="1"/>
</dbReference>
<evidence type="ECO:0000259" key="10">
    <source>
        <dbReference type="Pfam" id="PF21317"/>
    </source>
</evidence>
<dbReference type="PANTHER" id="PTHR23421">
    <property type="entry name" value="BETA-GALACTOSIDASE RELATED"/>
    <property type="match status" value="1"/>
</dbReference>
<dbReference type="EnsemblPlants" id="Kaladp0048s0510.1.v1.1">
    <property type="protein sequence ID" value="Kaladp0048s0510.1.v1.1"/>
    <property type="gene ID" value="Kaladp0048s0510.v1.1"/>
</dbReference>
<evidence type="ECO:0000256" key="7">
    <source>
        <dbReference type="RuleBase" id="RU000675"/>
    </source>
</evidence>
<evidence type="ECO:0000259" key="9">
    <source>
        <dbReference type="Pfam" id="PF01301"/>
    </source>
</evidence>
<keyword evidence="5 7" id="KW-0326">Glycosidase</keyword>
<protein>
    <recommendedName>
        <fullName evidence="3 7">Beta-galactosidase</fullName>
        <ecNumber evidence="3 7">3.2.1.23</ecNumber>
    </recommendedName>
</protein>
<dbReference type="InterPro" id="IPR001944">
    <property type="entry name" value="Glycoside_Hdrlase_35"/>
</dbReference>
<feature type="domain" description="Beta-galactosidase galactose-binding" evidence="11">
    <location>
        <begin position="587"/>
        <end position="646"/>
    </location>
</feature>
<dbReference type="InterPro" id="IPR026283">
    <property type="entry name" value="B-gal_1-like"/>
</dbReference>
<dbReference type="PIRSF" id="PIRSF006336">
    <property type="entry name" value="B-gal"/>
    <property type="match status" value="1"/>
</dbReference>
<dbReference type="Proteomes" id="UP000594263">
    <property type="component" value="Unplaced"/>
</dbReference>
<dbReference type="InterPro" id="IPR017853">
    <property type="entry name" value="GH"/>
</dbReference>
<evidence type="ECO:0000259" key="11">
    <source>
        <dbReference type="Pfam" id="PF21467"/>
    </source>
</evidence>
<name>A0A7N0TYA5_KALFE</name>